<keyword evidence="3 4" id="KW-0175">Coiled coil</keyword>
<sequence>MRGTMRRPLAFLLILPLLAGGAYLWGAPALGVLGLGAAAEAGPRLRLAEADRGTITAVVSATGTVNPVNSVIVGSQLSGQIREVMADWNTRVTAGQALARLDTQQLEATRAAAQADLLAARAAVVVARAQAERAAADAGQARAAVAAAKAEVQRSEALLRDATFERNRTEELRRSGVGAVRDATRAGFTFEGAQAALATQRAQAEQAEANQLSAEAAARTAAAQVETAEAQAEQRAAVLRQVEVNLSFTVIRSPIDGIVVSRSVDLGQTVAASLQAPTLFTIAANLDEMEVWATVDEADIGRIRTGQSVTFTVAAHPQLNLRGTVKDIRLTPATVNNVVTYTVIIAAPNNNGRMLPGMTATLRIVADERRDVLRVPNAALRWRPAGQSATAANAPPESPMAAALRQMEDLSPTQRQEVEAALAEMRERMAAMPGEAEARRQGMQAARQRLQSRLNAVLTPEQRARLAAARGGGGGRGGATGTVWVVEREGTAPRAVPVRIGLSDGSVTEILSGEIAEGAQVVTGTERASGTAGRAPPSRNLF</sequence>
<evidence type="ECO:0000313" key="9">
    <source>
        <dbReference type="Proteomes" id="UP001526430"/>
    </source>
</evidence>
<dbReference type="Gene3D" id="1.10.287.470">
    <property type="entry name" value="Helix hairpin bin"/>
    <property type="match status" value="1"/>
</dbReference>
<feature type="coiled-coil region" evidence="4">
    <location>
        <begin position="190"/>
        <end position="217"/>
    </location>
</feature>
<organism evidence="8 9">
    <name type="scientific">Sabulicella glaciei</name>
    <dbReference type="NCBI Taxonomy" id="2984948"/>
    <lineage>
        <taxon>Bacteria</taxon>
        <taxon>Pseudomonadati</taxon>
        <taxon>Pseudomonadota</taxon>
        <taxon>Alphaproteobacteria</taxon>
        <taxon>Acetobacterales</taxon>
        <taxon>Acetobacteraceae</taxon>
        <taxon>Sabulicella</taxon>
    </lineage>
</organism>
<evidence type="ECO:0000259" key="7">
    <source>
        <dbReference type="Pfam" id="PF25954"/>
    </source>
</evidence>
<dbReference type="InterPro" id="IPR050465">
    <property type="entry name" value="UPF0194_transport"/>
</dbReference>
<evidence type="ECO:0000313" key="8">
    <source>
        <dbReference type="EMBL" id="MCW8087191.1"/>
    </source>
</evidence>
<dbReference type="PANTHER" id="PTHR32347">
    <property type="entry name" value="EFFLUX SYSTEM COMPONENT YKNX-RELATED"/>
    <property type="match status" value="1"/>
</dbReference>
<feature type="domain" description="CusB-like beta-barrel" evidence="7">
    <location>
        <begin position="291"/>
        <end position="366"/>
    </location>
</feature>
<evidence type="ECO:0000256" key="4">
    <source>
        <dbReference type="SAM" id="Coils"/>
    </source>
</evidence>
<evidence type="ECO:0000256" key="1">
    <source>
        <dbReference type="ARBA" id="ARBA00004196"/>
    </source>
</evidence>
<dbReference type="Pfam" id="PF25917">
    <property type="entry name" value="BSH_RND"/>
    <property type="match status" value="1"/>
</dbReference>
<dbReference type="InterPro" id="IPR058625">
    <property type="entry name" value="MdtA-like_BSH"/>
</dbReference>
<dbReference type="Gene3D" id="2.40.30.170">
    <property type="match status" value="1"/>
</dbReference>
<dbReference type="InterPro" id="IPR058792">
    <property type="entry name" value="Beta-barrel_RND_2"/>
</dbReference>
<evidence type="ECO:0000256" key="5">
    <source>
        <dbReference type="SAM" id="MobiDB-lite"/>
    </source>
</evidence>
<feature type="region of interest" description="Disordered" evidence="5">
    <location>
        <begin position="522"/>
        <end position="542"/>
    </location>
</feature>
<comment type="similarity">
    <text evidence="2">Belongs to the membrane fusion protein (MFP) (TC 8.A.1) family.</text>
</comment>
<evidence type="ECO:0000256" key="2">
    <source>
        <dbReference type="ARBA" id="ARBA00009477"/>
    </source>
</evidence>
<comment type="caution">
    <text evidence="8">The sequence shown here is derived from an EMBL/GenBank/DDBJ whole genome shotgun (WGS) entry which is preliminary data.</text>
</comment>
<feature type="domain" description="Multidrug resistance protein MdtA-like barrel-sandwich hybrid" evidence="6">
    <location>
        <begin position="70"/>
        <end position="279"/>
    </location>
</feature>
<dbReference type="Gene3D" id="2.40.420.20">
    <property type="match status" value="1"/>
</dbReference>
<protein>
    <submittedName>
        <fullName evidence="8">Efflux RND transporter periplasmic adaptor subunit</fullName>
    </submittedName>
</protein>
<name>A0ABT3NYF4_9PROT</name>
<proteinExistence type="inferred from homology"/>
<keyword evidence="9" id="KW-1185">Reference proteome</keyword>
<accession>A0ABT3NYF4</accession>
<dbReference type="NCBIfam" id="TIGR01730">
    <property type="entry name" value="RND_mfp"/>
    <property type="match status" value="1"/>
</dbReference>
<dbReference type="Gene3D" id="2.40.50.100">
    <property type="match status" value="2"/>
</dbReference>
<dbReference type="Proteomes" id="UP001526430">
    <property type="component" value="Unassembled WGS sequence"/>
</dbReference>
<dbReference type="SUPFAM" id="SSF111369">
    <property type="entry name" value="HlyD-like secretion proteins"/>
    <property type="match status" value="2"/>
</dbReference>
<reference evidence="8 9" key="1">
    <citation type="submission" date="2022-10" db="EMBL/GenBank/DDBJ databases">
        <title>Roseococcus glaciei nov., sp. nov., isolated from glacier.</title>
        <authorList>
            <person name="Liu Q."/>
            <person name="Xin Y.-H."/>
        </authorList>
    </citation>
    <scope>NUCLEOTIDE SEQUENCE [LARGE SCALE GENOMIC DNA]</scope>
    <source>
        <strain evidence="8 9">MDT2-1-1</strain>
    </source>
</reference>
<gene>
    <name evidence="8" type="ORF">OF850_16275</name>
</gene>
<comment type="subcellular location">
    <subcellularLocation>
        <location evidence="1">Cell envelope</location>
    </subcellularLocation>
</comment>
<evidence type="ECO:0000256" key="3">
    <source>
        <dbReference type="ARBA" id="ARBA00023054"/>
    </source>
</evidence>
<evidence type="ECO:0000259" key="6">
    <source>
        <dbReference type="Pfam" id="PF25917"/>
    </source>
</evidence>
<dbReference type="InterPro" id="IPR006143">
    <property type="entry name" value="RND_pump_MFP"/>
</dbReference>
<dbReference type="Pfam" id="PF25954">
    <property type="entry name" value="Beta-barrel_RND_2"/>
    <property type="match status" value="1"/>
</dbReference>
<dbReference type="EMBL" id="JAPFQI010000014">
    <property type="protein sequence ID" value="MCW8087191.1"/>
    <property type="molecule type" value="Genomic_DNA"/>
</dbReference>
<dbReference type="PANTHER" id="PTHR32347:SF14">
    <property type="entry name" value="EFFLUX SYSTEM COMPONENT YKNX-RELATED"/>
    <property type="match status" value="1"/>
</dbReference>